<dbReference type="NCBIfam" id="TIGR02532">
    <property type="entry name" value="IV_pilin_GFxxxE"/>
    <property type="match status" value="1"/>
</dbReference>
<reference evidence="4 5" key="1">
    <citation type="submission" date="2016-01" db="EMBL/GenBank/DDBJ databases">
        <title>Draft Genome Sequences of Seven Thermophilic Sporeformers Isolated from Foods.</title>
        <authorList>
            <person name="Berendsen E.M."/>
            <person name="Wells-Bennik M.H."/>
            <person name="Krawcyk A.O."/>
            <person name="De Jong A."/>
            <person name="Holsappel S."/>
            <person name="Eijlander R.T."/>
            <person name="Kuipers O.P."/>
        </authorList>
    </citation>
    <scope>NUCLEOTIDE SEQUENCE [LARGE SCALE GENOMIC DNA]</scope>
    <source>
        <strain evidence="4 5">B4110</strain>
    </source>
</reference>
<evidence type="ECO:0000256" key="3">
    <source>
        <dbReference type="SAM" id="Phobius"/>
    </source>
</evidence>
<evidence type="ECO:0008006" key="6">
    <source>
        <dbReference type="Google" id="ProtNLM"/>
    </source>
</evidence>
<dbReference type="InterPro" id="IPR012902">
    <property type="entry name" value="N_methyl_site"/>
</dbReference>
<evidence type="ECO:0000256" key="2">
    <source>
        <dbReference type="ARBA" id="ARBA00023287"/>
    </source>
</evidence>
<dbReference type="AlphaFoldDB" id="A0A150N823"/>
<keyword evidence="3" id="KW-0472">Membrane</keyword>
<dbReference type="PATRIC" id="fig|153151.4.peg.2860"/>
<dbReference type="Pfam" id="PF07963">
    <property type="entry name" value="N_methyl"/>
    <property type="match status" value="1"/>
</dbReference>
<proteinExistence type="predicted"/>
<evidence type="ECO:0000313" key="4">
    <source>
        <dbReference type="EMBL" id="KYD32806.1"/>
    </source>
</evidence>
<protein>
    <recommendedName>
        <fullName evidence="6">Prepilin-type N-terminal cleavage/methylation domain-containing protein</fullName>
    </recommendedName>
</protein>
<comment type="subcellular location">
    <subcellularLocation>
        <location evidence="1">Cell surface</location>
    </subcellularLocation>
</comment>
<evidence type="ECO:0000313" key="5">
    <source>
        <dbReference type="Proteomes" id="UP000075324"/>
    </source>
</evidence>
<dbReference type="PROSITE" id="PS00409">
    <property type="entry name" value="PROKAR_NTER_METHYL"/>
    <property type="match status" value="1"/>
</dbReference>
<gene>
    <name evidence="4" type="ORF">B4110_2611</name>
</gene>
<keyword evidence="2" id="KW-0178">Competence</keyword>
<comment type="caution">
    <text evidence="4">The sequence shown here is derived from an EMBL/GenBank/DDBJ whole genome shotgun (WGS) entry which is preliminary data.</text>
</comment>
<dbReference type="RefSeq" id="WP_062677131.1">
    <property type="nucleotide sequence ID" value="NZ_LQYW01000005.1"/>
</dbReference>
<dbReference type="Proteomes" id="UP000075324">
    <property type="component" value="Unassembled WGS sequence"/>
</dbReference>
<accession>A0A150N823</accession>
<dbReference type="GO" id="GO:0009986">
    <property type="term" value="C:cell surface"/>
    <property type="evidence" value="ECO:0007669"/>
    <property type="project" value="UniProtKB-SubCell"/>
</dbReference>
<keyword evidence="3" id="KW-1133">Transmembrane helix</keyword>
<keyword evidence="3" id="KW-0812">Transmembrane</keyword>
<sequence length="219" mass="25315">MKEKNFFTTHATKGFTLLEVLASITILSIVAIGMFSFFTNAMKYTTYNQDKTVAINIARGVLAYMERLDFTDLEQYVESKMNNTDNQSFVYLNASDCLDDDFPLLGDDEQTKREACEKALGPTVNNVKYDETRIHVFLVPYNDSEALNKLRESPQKEFLPASLKEHISKESEKNLDPEQQKYLPEMQKRLLKIYVIVRWGDRVDDSEWLEGVIADETIR</sequence>
<name>A0A150N823_9BACL</name>
<dbReference type="GO" id="GO:0030420">
    <property type="term" value="P:establishment of competence for transformation"/>
    <property type="evidence" value="ECO:0007669"/>
    <property type="project" value="UniProtKB-KW"/>
</dbReference>
<organism evidence="4 5">
    <name type="scientific">Parageobacillus toebii</name>
    <dbReference type="NCBI Taxonomy" id="153151"/>
    <lineage>
        <taxon>Bacteria</taxon>
        <taxon>Bacillati</taxon>
        <taxon>Bacillota</taxon>
        <taxon>Bacilli</taxon>
        <taxon>Bacillales</taxon>
        <taxon>Anoxybacillaceae</taxon>
        <taxon>Parageobacillus</taxon>
    </lineage>
</organism>
<dbReference type="EMBL" id="LQYW01000005">
    <property type="protein sequence ID" value="KYD32806.1"/>
    <property type="molecule type" value="Genomic_DNA"/>
</dbReference>
<evidence type="ECO:0000256" key="1">
    <source>
        <dbReference type="ARBA" id="ARBA00004241"/>
    </source>
</evidence>
<feature type="transmembrane region" description="Helical" evidence="3">
    <location>
        <begin position="20"/>
        <end position="41"/>
    </location>
</feature>